<comment type="caution">
    <text evidence="2">The sequence shown here is derived from an EMBL/GenBank/DDBJ whole genome shotgun (WGS) entry which is preliminary data.</text>
</comment>
<dbReference type="AlphaFoldDB" id="A0A846XWL4"/>
<dbReference type="PANTHER" id="PTHR35525">
    <property type="entry name" value="BLL6575 PROTEIN"/>
    <property type="match status" value="1"/>
</dbReference>
<dbReference type="InterPro" id="IPR021005">
    <property type="entry name" value="Znf_CGNR"/>
</dbReference>
<protein>
    <submittedName>
        <fullName evidence="2">CGNR zinc finger domain-containing protein</fullName>
    </submittedName>
</protein>
<reference evidence="2 3" key="1">
    <citation type="submission" date="2020-04" db="EMBL/GenBank/DDBJ databases">
        <title>MicrobeNet Type strains.</title>
        <authorList>
            <person name="Nicholson A.C."/>
        </authorList>
    </citation>
    <scope>NUCLEOTIDE SEQUENCE [LARGE SCALE GENOMIC DNA]</scope>
    <source>
        <strain evidence="2 3">DSM 45078</strain>
    </source>
</reference>
<gene>
    <name evidence="2" type="ORF">HGA13_33340</name>
</gene>
<dbReference type="PANTHER" id="PTHR35525:SF3">
    <property type="entry name" value="BLL6575 PROTEIN"/>
    <property type="match status" value="1"/>
</dbReference>
<dbReference type="Proteomes" id="UP000565715">
    <property type="component" value="Unassembled WGS sequence"/>
</dbReference>
<evidence type="ECO:0000259" key="1">
    <source>
        <dbReference type="Pfam" id="PF11706"/>
    </source>
</evidence>
<dbReference type="EMBL" id="JAAXOO010000011">
    <property type="protein sequence ID" value="NKY37914.1"/>
    <property type="molecule type" value="Genomic_DNA"/>
</dbReference>
<evidence type="ECO:0000313" key="2">
    <source>
        <dbReference type="EMBL" id="NKY37914.1"/>
    </source>
</evidence>
<keyword evidence="3" id="KW-1185">Reference proteome</keyword>
<name>A0A846XWL4_9NOCA</name>
<dbReference type="RefSeq" id="WP_068050028.1">
    <property type="nucleotide sequence ID" value="NZ_JAAXOO010000011.1"/>
</dbReference>
<organism evidence="2 3">
    <name type="scientific">Nocardia speluncae</name>
    <dbReference type="NCBI Taxonomy" id="419477"/>
    <lineage>
        <taxon>Bacteria</taxon>
        <taxon>Bacillati</taxon>
        <taxon>Actinomycetota</taxon>
        <taxon>Actinomycetes</taxon>
        <taxon>Mycobacteriales</taxon>
        <taxon>Nocardiaceae</taxon>
        <taxon>Nocardia</taxon>
    </lineage>
</organism>
<evidence type="ECO:0000313" key="3">
    <source>
        <dbReference type="Proteomes" id="UP000565715"/>
    </source>
</evidence>
<dbReference type="Pfam" id="PF11706">
    <property type="entry name" value="zf-CGNR"/>
    <property type="match status" value="1"/>
</dbReference>
<dbReference type="SUPFAM" id="SSF160904">
    <property type="entry name" value="Jann2411-like"/>
    <property type="match status" value="1"/>
</dbReference>
<dbReference type="Gene3D" id="1.10.3300.10">
    <property type="entry name" value="Jann2411-like domain"/>
    <property type="match status" value="1"/>
</dbReference>
<feature type="domain" description="Zinc finger CGNR" evidence="1">
    <location>
        <begin position="122"/>
        <end position="163"/>
    </location>
</feature>
<accession>A0A846XWL4</accession>
<dbReference type="InterPro" id="IPR010852">
    <property type="entry name" value="ABATE"/>
</dbReference>
<dbReference type="InterPro" id="IPR023286">
    <property type="entry name" value="ABATE_dom_sf"/>
</dbReference>
<sequence length="172" mass="19079">MHFNPYGGAAAELAVRLVNADPGQDLALLLAEAGYRPIGAVGPRQADALRRWTRRLEEVFRAPGVELLNSLLAETTSRPYISTHDGRTPHLHYAAESAPIDERVKAYTAAGLAELFCAAPNRIGRCARPECPQVFVDTSRNGRRRFCSDRCANRVNVARHRSRTAQRQKMIT</sequence>
<proteinExistence type="predicted"/>